<sequence length="140" mass="16074">MLKGFLPMPPDEGPPLPRGLQVRWPGTGITELKLRELIDQVPDLNEPDVICYWVEVGDKLVYLEGWCDKCLISTGFPTMERGNHQEKIAYIEDITELTLERKTKPKENPYGKELKLIRGGFEELPYAENLYGVSYGIYEK</sequence>
<organism evidence="1">
    <name type="scientific">marine sediment metagenome</name>
    <dbReference type="NCBI Taxonomy" id="412755"/>
    <lineage>
        <taxon>unclassified sequences</taxon>
        <taxon>metagenomes</taxon>
        <taxon>ecological metagenomes</taxon>
    </lineage>
</organism>
<dbReference type="AlphaFoldDB" id="X1TAF0"/>
<gene>
    <name evidence="1" type="ORF">S12H4_14835</name>
</gene>
<comment type="caution">
    <text evidence="1">The sequence shown here is derived from an EMBL/GenBank/DDBJ whole genome shotgun (WGS) entry which is preliminary data.</text>
</comment>
<proteinExistence type="predicted"/>
<accession>X1TAF0</accession>
<reference evidence="1" key="1">
    <citation type="journal article" date="2014" name="Front. Microbiol.">
        <title>High frequency of phylogenetically diverse reductive dehalogenase-homologous genes in deep subseafloor sedimentary metagenomes.</title>
        <authorList>
            <person name="Kawai M."/>
            <person name="Futagami T."/>
            <person name="Toyoda A."/>
            <person name="Takaki Y."/>
            <person name="Nishi S."/>
            <person name="Hori S."/>
            <person name="Arai W."/>
            <person name="Tsubouchi T."/>
            <person name="Morono Y."/>
            <person name="Uchiyama I."/>
            <person name="Ito T."/>
            <person name="Fujiyama A."/>
            <person name="Inagaki F."/>
            <person name="Takami H."/>
        </authorList>
    </citation>
    <scope>NUCLEOTIDE SEQUENCE</scope>
    <source>
        <strain evidence="1">Expedition CK06-06</strain>
    </source>
</reference>
<protein>
    <submittedName>
        <fullName evidence="1">Uncharacterized protein</fullName>
    </submittedName>
</protein>
<dbReference type="EMBL" id="BARW01007087">
    <property type="protein sequence ID" value="GAI84510.1"/>
    <property type="molecule type" value="Genomic_DNA"/>
</dbReference>
<evidence type="ECO:0000313" key="1">
    <source>
        <dbReference type="EMBL" id="GAI84510.1"/>
    </source>
</evidence>
<name>X1TAF0_9ZZZZ</name>